<dbReference type="EMBL" id="CAJZBQ010000013">
    <property type="protein sequence ID" value="CAG9315258.1"/>
    <property type="molecule type" value="Genomic_DNA"/>
</dbReference>
<dbReference type="Proteomes" id="UP001162131">
    <property type="component" value="Unassembled WGS sequence"/>
</dbReference>
<name>A0AAU9IMH3_9CILI</name>
<organism evidence="1 2">
    <name type="scientific">Blepharisma stoltei</name>
    <dbReference type="NCBI Taxonomy" id="1481888"/>
    <lineage>
        <taxon>Eukaryota</taxon>
        <taxon>Sar</taxon>
        <taxon>Alveolata</taxon>
        <taxon>Ciliophora</taxon>
        <taxon>Postciliodesmatophora</taxon>
        <taxon>Heterotrichea</taxon>
        <taxon>Heterotrichida</taxon>
        <taxon>Blepharismidae</taxon>
        <taxon>Blepharisma</taxon>
    </lineage>
</organism>
<comment type="caution">
    <text evidence="1">The sequence shown here is derived from an EMBL/GenBank/DDBJ whole genome shotgun (WGS) entry which is preliminary data.</text>
</comment>
<evidence type="ECO:0000313" key="2">
    <source>
        <dbReference type="Proteomes" id="UP001162131"/>
    </source>
</evidence>
<reference evidence="1" key="1">
    <citation type="submission" date="2021-09" db="EMBL/GenBank/DDBJ databases">
        <authorList>
            <consortium name="AG Swart"/>
            <person name="Singh M."/>
            <person name="Singh A."/>
            <person name="Seah K."/>
            <person name="Emmerich C."/>
        </authorList>
    </citation>
    <scope>NUCLEOTIDE SEQUENCE</scope>
    <source>
        <strain evidence="1">ATCC30299</strain>
    </source>
</reference>
<accession>A0AAU9IMH3</accession>
<dbReference type="AlphaFoldDB" id="A0AAU9IMH3"/>
<keyword evidence="2" id="KW-1185">Reference proteome</keyword>
<proteinExistence type="predicted"/>
<sequence>MINEHSGLYNFAYEDLEKRRRGIYLRGKKKFPGSSQISPIKNLFLESDVKWKKEEKIGDKEGRVESLSKSSSLPMLKHFKKVKISSARCDHILHGCKPLERTFRNPILSCTQNASNSISLKGNLKNPIEKCSSQASSPIPKILPKLYTLNQIDLPILDKIKGIKYFKDHL</sequence>
<gene>
    <name evidence="1" type="ORF">BSTOLATCC_MIC13032</name>
</gene>
<evidence type="ECO:0000313" key="1">
    <source>
        <dbReference type="EMBL" id="CAG9315258.1"/>
    </source>
</evidence>
<protein>
    <submittedName>
        <fullName evidence="1">Uncharacterized protein</fullName>
    </submittedName>
</protein>